<protein>
    <recommendedName>
        <fullName evidence="5">LIM zinc-binding domain-containing protein</fullName>
    </recommendedName>
</protein>
<dbReference type="AlphaFoldDB" id="A0AAF0J561"/>
<keyword evidence="1 3" id="KW-0479">Metal-binding</keyword>
<feature type="domain" description="LIM zinc-binding" evidence="5">
    <location>
        <begin position="579"/>
        <end position="642"/>
    </location>
</feature>
<dbReference type="PANTHER" id="PTHR24216:SF65">
    <property type="entry name" value="PAXILLIN-LIKE PROTEIN 1"/>
    <property type="match status" value="1"/>
</dbReference>
<dbReference type="PROSITE" id="PS00478">
    <property type="entry name" value="LIM_DOMAIN_1"/>
    <property type="match status" value="1"/>
</dbReference>
<accession>A0AAF0J561</accession>
<evidence type="ECO:0000256" key="4">
    <source>
        <dbReference type="SAM" id="MobiDB-lite"/>
    </source>
</evidence>
<sequence>MEQPAHSQERSDVQNFAGVGLMRFQGDGMQPVGIAAPPSSEWFPQNSEVPSIYSNLRLSSGPFPRFMKDASTPHHLLRSPTPVLLRYQTTADKAGIPSFGSPQPAAVMMSPSMDKYTQSPMTPSSDNVSMYRSPMSDGDRMSPMSYRSRTPGTPHGYTSTGSPKSAGAKLRSANSLRSIRGAPPAWTVSPPLPQLGAQNTSPMMQGGQLPFQMGETTVGDSLGHTRSDSAHTIAPKTPTEYDTSFSSVHGAAISADLSSSTVPELSPAEPQLSGPGAGVPVMSSASPLSKKSMRERTSDLFPDTDRSSGSALDSSSEGADATRTTLATDVTDDFAPPPVPVVQLEVTDTETNKTLEVDPEDYPEDYPTDRASVLTGDTRLSGIDAIDAFFHRGFALDESDVESVDDLRFSMSSRDFRQAAASAAAAAAADSETTATQDNRFIRLNDDLPPVPTSDDTEESGVCIFPIIEPSSSPLPTLPTIAREPTESGSTRDSVGLSPLCDTSNSIPIISLGDQHEFDILVPPTGDEGAQPEAAPSHSNNFARTFSNTEEPEGQMPTSGTAATAPVVDDRRKSVSEDRTCSRCNKLIEDVIVRSVDGLLGGVYHKECFSCTMCEARFPTGEFYVIDGKPFCAQHYHEWHGTICAVCGNGIEGVYYVTDDPANYHISCLQCEHEDCGQLLSEFFVYNQRRYCEAHAKEMQSAAAGHDFSPRDSFGLERRLTMLVNAPPSIEISAEE</sequence>
<dbReference type="Gene3D" id="2.10.110.10">
    <property type="entry name" value="Cysteine Rich Protein"/>
    <property type="match status" value="2"/>
</dbReference>
<proteinExistence type="predicted"/>
<evidence type="ECO:0000313" key="7">
    <source>
        <dbReference type="Proteomes" id="UP001219933"/>
    </source>
</evidence>
<dbReference type="GO" id="GO:0030695">
    <property type="term" value="F:GTPase regulator activity"/>
    <property type="evidence" value="ECO:0007669"/>
    <property type="project" value="UniProtKB-ARBA"/>
</dbReference>
<feature type="region of interest" description="Disordered" evidence="4">
    <location>
        <begin position="259"/>
        <end position="322"/>
    </location>
</feature>
<dbReference type="GO" id="GO:0046872">
    <property type="term" value="F:metal ion binding"/>
    <property type="evidence" value="ECO:0007669"/>
    <property type="project" value="UniProtKB-KW"/>
</dbReference>
<feature type="compositionally biased region" description="Low complexity" evidence="4">
    <location>
        <begin position="307"/>
        <end position="321"/>
    </location>
</feature>
<feature type="compositionally biased region" description="Basic and acidic residues" evidence="4">
    <location>
        <begin position="292"/>
        <end position="306"/>
    </location>
</feature>
<evidence type="ECO:0000256" key="3">
    <source>
        <dbReference type="PROSITE-ProRule" id="PRU00125"/>
    </source>
</evidence>
<dbReference type="SMART" id="SM00132">
    <property type="entry name" value="LIM"/>
    <property type="match status" value="2"/>
</dbReference>
<gene>
    <name evidence="6" type="ORF">MCUN1_000550</name>
</gene>
<evidence type="ECO:0000256" key="2">
    <source>
        <dbReference type="ARBA" id="ARBA00022833"/>
    </source>
</evidence>
<organism evidence="6 7">
    <name type="scientific">Malassezia cuniculi</name>
    <dbReference type="NCBI Taxonomy" id="948313"/>
    <lineage>
        <taxon>Eukaryota</taxon>
        <taxon>Fungi</taxon>
        <taxon>Dikarya</taxon>
        <taxon>Basidiomycota</taxon>
        <taxon>Ustilaginomycotina</taxon>
        <taxon>Malasseziomycetes</taxon>
        <taxon>Malasseziales</taxon>
        <taxon>Malasseziaceae</taxon>
        <taxon>Malassezia</taxon>
    </lineage>
</organism>
<dbReference type="SUPFAM" id="SSF57716">
    <property type="entry name" value="Glucocorticoid receptor-like (DNA-binding domain)"/>
    <property type="match status" value="1"/>
</dbReference>
<keyword evidence="3" id="KW-0440">LIM domain</keyword>
<dbReference type="PANTHER" id="PTHR24216">
    <property type="entry name" value="PAXILLIN-RELATED"/>
    <property type="match status" value="1"/>
</dbReference>
<keyword evidence="7" id="KW-1185">Reference proteome</keyword>
<feature type="compositionally biased region" description="Polar residues" evidence="4">
    <location>
        <begin position="115"/>
        <end position="130"/>
    </location>
</feature>
<dbReference type="CDD" id="cd08368">
    <property type="entry name" value="LIM"/>
    <property type="match status" value="1"/>
</dbReference>
<name>A0AAF0J561_9BASI</name>
<feature type="region of interest" description="Disordered" evidence="4">
    <location>
        <begin position="113"/>
        <end position="244"/>
    </location>
</feature>
<reference evidence="6" key="1">
    <citation type="submission" date="2023-03" db="EMBL/GenBank/DDBJ databases">
        <title>Mating type loci evolution in Malassezia.</title>
        <authorList>
            <person name="Coelho M.A."/>
        </authorList>
    </citation>
    <scope>NUCLEOTIDE SEQUENCE</scope>
    <source>
        <strain evidence="6">CBS 11721</strain>
    </source>
</reference>
<dbReference type="EMBL" id="CP119877">
    <property type="protein sequence ID" value="WFD33735.1"/>
    <property type="molecule type" value="Genomic_DNA"/>
</dbReference>
<feature type="compositionally biased region" description="Polar residues" evidence="4">
    <location>
        <begin position="145"/>
        <end position="163"/>
    </location>
</feature>
<dbReference type="PROSITE" id="PS50023">
    <property type="entry name" value="LIM_DOMAIN_2"/>
    <property type="match status" value="1"/>
</dbReference>
<evidence type="ECO:0000256" key="1">
    <source>
        <dbReference type="ARBA" id="ARBA00022723"/>
    </source>
</evidence>
<evidence type="ECO:0000313" key="6">
    <source>
        <dbReference type="EMBL" id="WFD33735.1"/>
    </source>
</evidence>
<keyword evidence="2 3" id="KW-0862">Zinc</keyword>
<feature type="region of interest" description="Disordered" evidence="4">
    <location>
        <begin position="547"/>
        <end position="571"/>
    </location>
</feature>
<dbReference type="InterPro" id="IPR001781">
    <property type="entry name" value="Znf_LIM"/>
</dbReference>
<dbReference type="Pfam" id="PF00412">
    <property type="entry name" value="LIM"/>
    <property type="match status" value="1"/>
</dbReference>
<evidence type="ECO:0000259" key="5">
    <source>
        <dbReference type="PROSITE" id="PS50023"/>
    </source>
</evidence>
<dbReference type="Proteomes" id="UP001219933">
    <property type="component" value="Chromosome 1"/>
</dbReference>